<sequence>MEQIRAWVLAVCFACIAAGILGQLSSSRTRFSVIKLILTLYILITAFAPLQSLGDGHVTFDIPEAPQTVQAPDTEAMVLNTVCTRLEDTVRSALAENGIAYTEVDVALDADSETVEVADVTVIVPGGTDVSGVEDVVTKALGTHVPVTVNEEG</sequence>
<evidence type="ECO:0008006" key="4">
    <source>
        <dbReference type="Google" id="ProtNLM"/>
    </source>
</evidence>
<name>A0A0D8J344_9FIRM</name>
<keyword evidence="1" id="KW-0812">Transmembrane</keyword>
<dbReference type="RefSeq" id="WP_009325729.1">
    <property type="nucleotide sequence ID" value="NZ_CATXDA010000007.1"/>
</dbReference>
<feature type="transmembrane region" description="Helical" evidence="1">
    <location>
        <begin position="32"/>
        <end position="50"/>
    </location>
</feature>
<keyword evidence="1" id="KW-1133">Transmembrane helix</keyword>
<dbReference type="GeneID" id="42855161"/>
<proteinExistence type="predicted"/>
<comment type="caution">
    <text evidence="2">The sequence shown here is derived from an EMBL/GenBank/DDBJ whole genome shotgun (WGS) entry which is preliminary data.</text>
</comment>
<evidence type="ECO:0000313" key="3">
    <source>
        <dbReference type="Proteomes" id="UP000032483"/>
    </source>
</evidence>
<reference evidence="2" key="1">
    <citation type="submission" date="2015-02" db="EMBL/GenBank/DDBJ databases">
        <title>A novel member of the family Ruminococcaceae isolated from human feces.</title>
        <authorList>
            <person name="Shkoporov A.N."/>
            <person name="Chaplin A.V."/>
            <person name="Motuzova O.V."/>
            <person name="Kafarskaia L.I."/>
            <person name="Khokhlova E.V."/>
            <person name="Efimov B.A."/>
        </authorList>
    </citation>
    <scope>NUCLEOTIDE SEQUENCE [LARGE SCALE GENOMIC DNA]</scope>
    <source>
        <strain evidence="2">585-1</strain>
    </source>
</reference>
<evidence type="ECO:0000313" key="2">
    <source>
        <dbReference type="EMBL" id="KJF41380.1"/>
    </source>
</evidence>
<protein>
    <recommendedName>
        <fullName evidence="4">Stage III sporulation protein AF</fullName>
    </recommendedName>
</protein>
<dbReference type="EMBL" id="JXXK01000001">
    <property type="protein sequence ID" value="KJF41380.1"/>
    <property type="molecule type" value="Genomic_DNA"/>
</dbReference>
<accession>A0A0D8J344</accession>
<dbReference type="Proteomes" id="UP000032483">
    <property type="component" value="Unassembled WGS sequence"/>
</dbReference>
<evidence type="ECO:0000256" key="1">
    <source>
        <dbReference type="SAM" id="Phobius"/>
    </source>
</evidence>
<keyword evidence="3" id="KW-1185">Reference proteome</keyword>
<gene>
    <name evidence="2" type="ORF">TQ39_00730</name>
</gene>
<dbReference type="AlphaFoldDB" id="A0A0D8J344"/>
<keyword evidence="1" id="KW-0472">Membrane</keyword>
<organism evidence="2 3">
    <name type="scientific">Ruthenibacterium lactatiformans</name>
    <dbReference type="NCBI Taxonomy" id="1550024"/>
    <lineage>
        <taxon>Bacteria</taxon>
        <taxon>Bacillati</taxon>
        <taxon>Bacillota</taxon>
        <taxon>Clostridia</taxon>
        <taxon>Eubacteriales</taxon>
        <taxon>Oscillospiraceae</taxon>
        <taxon>Ruthenibacterium</taxon>
    </lineage>
</organism>